<feature type="compositionally biased region" description="Basic and acidic residues" evidence="1">
    <location>
        <begin position="77"/>
        <end position="101"/>
    </location>
</feature>
<feature type="region of interest" description="Disordered" evidence="1">
    <location>
        <begin position="1"/>
        <end position="216"/>
    </location>
</feature>
<sequence length="506" mass="55168">MPLAVEHRASLIGSTTDKGDTLRQRIYPTMRSRSNNHNTSPQAKDVTEMRRRNEVVSFFTYRQSRQDHRRFARRQRSVREPESNSPGLKDRGEIFSKRQEEFESETDGEESQDDESDLDSDGVDTSGDESAGEEEEQPKPAGSSGGIPPAGTSPIGTVKSGIDSPKTLGINPLPPAGTSPIETVKPGSDSSNASGSGTINPSPTNTANSSPSKGGLASNPTHLAVLITGIVVAVVFIIFLATCVMIRSKKQRQPGGLYSRYQGLRRNLGFASQGTPVSGYHKAPVIERASMKTTGKPYWDPESGFAKPFTPSIRPKLHNTEEKHTSIFRKALTGAKSNIPHIKSRPKSLVLRGHNSAFGLPKVVPVQKEIQPLAKAHTVDSRRSSTWLAKGQENEDPRDILPPGFTSKFSWTNTPSTNTHTRSSTHTLKAFHTPRIDESDAVTVLTEDTEPVRFRSTTSWVLQQQAKNQHHAQLNPDKPKPPPSDMDFSISEDSHAPTGALPGLAI</sequence>
<keyword evidence="2" id="KW-0472">Membrane</keyword>
<dbReference type="Proteomes" id="UP000053573">
    <property type="component" value="Unassembled WGS sequence"/>
</dbReference>
<keyword evidence="2" id="KW-0812">Transmembrane</keyword>
<evidence type="ECO:0000313" key="4">
    <source>
        <dbReference type="Proteomes" id="UP000053573"/>
    </source>
</evidence>
<feature type="compositionally biased region" description="Low complexity" evidence="1">
    <location>
        <begin position="410"/>
        <end position="427"/>
    </location>
</feature>
<name>A0A0H1BPS2_9EURO</name>
<keyword evidence="4" id="KW-1185">Reference proteome</keyword>
<feature type="region of interest" description="Disordered" evidence="1">
    <location>
        <begin position="384"/>
        <end position="427"/>
    </location>
</feature>
<feature type="region of interest" description="Disordered" evidence="1">
    <location>
        <begin position="463"/>
        <end position="506"/>
    </location>
</feature>
<accession>A0A0H1BPS2</accession>
<feature type="compositionally biased region" description="Acidic residues" evidence="1">
    <location>
        <begin position="102"/>
        <end position="136"/>
    </location>
</feature>
<evidence type="ECO:0000313" key="3">
    <source>
        <dbReference type="EMBL" id="KLJ13027.1"/>
    </source>
</evidence>
<protein>
    <submittedName>
        <fullName evidence="3">Uncharacterized protein</fullName>
    </submittedName>
</protein>
<feature type="compositionally biased region" description="Polar residues" evidence="1">
    <location>
        <begin position="188"/>
        <end position="197"/>
    </location>
</feature>
<keyword evidence="2" id="KW-1133">Transmembrane helix</keyword>
<dbReference type="EMBL" id="LDEV01000559">
    <property type="protein sequence ID" value="KLJ13027.1"/>
    <property type="molecule type" value="Genomic_DNA"/>
</dbReference>
<feature type="compositionally biased region" description="Low complexity" evidence="1">
    <location>
        <begin position="140"/>
        <end position="157"/>
    </location>
</feature>
<evidence type="ECO:0000256" key="1">
    <source>
        <dbReference type="SAM" id="MobiDB-lite"/>
    </source>
</evidence>
<feature type="compositionally biased region" description="Polar residues" evidence="1">
    <location>
        <begin position="31"/>
        <end position="42"/>
    </location>
</feature>
<comment type="caution">
    <text evidence="3">The sequence shown here is derived from an EMBL/GenBank/DDBJ whole genome shotgun (WGS) entry which is preliminary data.</text>
</comment>
<dbReference type="AlphaFoldDB" id="A0A0H1BPS2"/>
<evidence type="ECO:0000256" key="2">
    <source>
        <dbReference type="SAM" id="Phobius"/>
    </source>
</evidence>
<feature type="compositionally biased region" description="Basic and acidic residues" evidence="1">
    <location>
        <begin position="45"/>
        <end position="54"/>
    </location>
</feature>
<organism evidence="3 4">
    <name type="scientific">Blastomyces silverae</name>
    <dbReference type="NCBI Taxonomy" id="2060906"/>
    <lineage>
        <taxon>Eukaryota</taxon>
        <taxon>Fungi</taxon>
        <taxon>Dikarya</taxon>
        <taxon>Ascomycota</taxon>
        <taxon>Pezizomycotina</taxon>
        <taxon>Eurotiomycetes</taxon>
        <taxon>Eurotiomycetidae</taxon>
        <taxon>Onygenales</taxon>
        <taxon>Ajellomycetaceae</taxon>
        <taxon>Blastomyces</taxon>
    </lineage>
</organism>
<dbReference type="STRING" id="2060906.A0A0H1BPS2"/>
<proteinExistence type="predicted"/>
<feature type="compositionally biased region" description="Low complexity" evidence="1">
    <location>
        <begin position="198"/>
        <end position="212"/>
    </location>
</feature>
<gene>
    <name evidence="3" type="ORF">EMPG_12012</name>
</gene>
<dbReference type="OrthoDB" id="4185821at2759"/>
<feature type="compositionally biased region" description="Basic residues" evidence="1">
    <location>
        <begin position="67"/>
        <end position="76"/>
    </location>
</feature>
<reference evidence="4" key="1">
    <citation type="journal article" date="2015" name="PLoS Genet.">
        <title>The dynamic genome and transcriptome of the human fungal pathogen Blastomyces and close relative Emmonsia.</title>
        <authorList>
            <person name="Munoz J.F."/>
            <person name="Gauthier G.M."/>
            <person name="Desjardins C.A."/>
            <person name="Gallo J.E."/>
            <person name="Holder J."/>
            <person name="Sullivan T.D."/>
            <person name="Marty A.J."/>
            <person name="Carmen J.C."/>
            <person name="Chen Z."/>
            <person name="Ding L."/>
            <person name="Gujja S."/>
            <person name="Magrini V."/>
            <person name="Misas E."/>
            <person name="Mitreva M."/>
            <person name="Priest M."/>
            <person name="Saif S."/>
            <person name="Whiston E.A."/>
            <person name="Young S."/>
            <person name="Zeng Q."/>
            <person name="Goldman W.E."/>
            <person name="Mardis E.R."/>
            <person name="Taylor J.W."/>
            <person name="McEwen J.G."/>
            <person name="Clay O.K."/>
            <person name="Klein B.S."/>
            <person name="Cuomo C.A."/>
        </authorList>
    </citation>
    <scope>NUCLEOTIDE SEQUENCE [LARGE SCALE GENOMIC DNA]</scope>
    <source>
        <strain evidence="4">UAMH 139</strain>
    </source>
</reference>
<feature type="transmembrane region" description="Helical" evidence="2">
    <location>
        <begin position="223"/>
        <end position="246"/>
    </location>
</feature>